<protein>
    <recommendedName>
        <fullName evidence="4">Intersectin-EH binding protein Ibp1</fullName>
    </recommendedName>
</protein>
<gene>
    <name evidence="2" type="ORF">DE4585_04506</name>
</gene>
<organism evidence="2 3">
    <name type="scientific">Mycobacteroides salmoniphilum</name>
    <dbReference type="NCBI Taxonomy" id="404941"/>
    <lineage>
        <taxon>Bacteria</taxon>
        <taxon>Bacillati</taxon>
        <taxon>Actinomycetota</taxon>
        <taxon>Actinomycetes</taxon>
        <taxon>Mycobacteriales</taxon>
        <taxon>Mycobacteriaceae</taxon>
        <taxon>Mycobacteroides</taxon>
    </lineage>
</organism>
<dbReference type="Proteomes" id="UP000295117">
    <property type="component" value="Unassembled WGS sequence"/>
</dbReference>
<reference evidence="2 3" key="1">
    <citation type="journal article" date="2019" name="Sci. Rep.">
        <title>Extended insight into the Mycobacterium chelonae-abscessus complex through whole genome sequencing of Mycobacterium salmoniphilum outbreak and Mycobacterium salmoniphilum-like strains.</title>
        <authorList>
            <person name="Behra P.R.K."/>
            <person name="Das S."/>
            <person name="Pettersson B.M.F."/>
            <person name="Shirreff L."/>
            <person name="DuCote T."/>
            <person name="Jacobsson K.G."/>
            <person name="Ennis D.G."/>
            <person name="Kirsebom L.A."/>
        </authorList>
    </citation>
    <scope>NUCLEOTIDE SEQUENCE [LARGE SCALE GENOMIC DNA]</scope>
    <source>
        <strain evidence="2 3">DE 4585</strain>
    </source>
</reference>
<dbReference type="AlphaFoldDB" id="A0A4R8RZC5"/>
<feature type="signal peptide" evidence="1">
    <location>
        <begin position="1"/>
        <end position="29"/>
    </location>
</feature>
<evidence type="ECO:0008006" key="4">
    <source>
        <dbReference type="Google" id="ProtNLM"/>
    </source>
</evidence>
<proteinExistence type="predicted"/>
<evidence type="ECO:0000256" key="1">
    <source>
        <dbReference type="SAM" id="SignalP"/>
    </source>
</evidence>
<name>A0A4R8RZC5_9MYCO</name>
<dbReference type="EMBL" id="PECH01000009">
    <property type="protein sequence ID" value="TDZ78669.1"/>
    <property type="molecule type" value="Genomic_DNA"/>
</dbReference>
<dbReference type="RefSeq" id="WP_134066750.1">
    <property type="nucleotide sequence ID" value="NZ_PECG01000009.1"/>
</dbReference>
<comment type="caution">
    <text evidence="2">The sequence shown here is derived from an EMBL/GenBank/DDBJ whole genome shotgun (WGS) entry which is preliminary data.</text>
</comment>
<accession>A0A4R8RZC5</accession>
<keyword evidence="1" id="KW-0732">Signal</keyword>
<sequence length="84" mass="8733" precursor="true">MASVGGIIAAACAAVIAGAFYVSAPTAYAAPTTRVMCEKVNEFGDCEQDPPNQQDGGSNCVLVNALDACEDQQEVDNPPHTMDR</sequence>
<evidence type="ECO:0000313" key="2">
    <source>
        <dbReference type="EMBL" id="TDZ78669.1"/>
    </source>
</evidence>
<evidence type="ECO:0000313" key="3">
    <source>
        <dbReference type="Proteomes" id="UP000295117"/>
    </source>
</evidence>
<feature type="chain" id="PRO_5021020148" description="Intersectin-EH binding protein Ibp1" evidence="1">
    <location>
        <begin position="30"/>
        <end position="84"/>
    </location>
</feature>